<comment type="caution">
    <text evidence="1">The sequence shown here is derived from an EMBL/GenBank/DDBJ whole genome shotgun (WGS) entry which is preliminary data.</text>
</comment>
<dbReference type="EMBL" id="JACEIK010002758">
    <property type="protein sequence ID" value="MCD9638694.1"/>
    <property type="molecule type" value="Genomic_DNA"/>
</dbReference>
<proteinExistence type="predicted"/>
<reference evidence="1 2" key="1">
    <citation type="journal article" date="2021" name="BMC Genomics">
        <title>Datura genome reveals duplications of psychoactive alkaloid biosynthetic genes and high mutation rate following tissue culture.</title>
        <authorList>
            <person name="Rajewski A."/>
            <person name="Carter-House D."/>
            <person name="Stajich J."/>
            <person name="Litt A."/>
        </authorList>
    </citation>
    <scope>NUCLEOTIDE SEQUENCE [LARGE SCALE GENOMIC DNA]</scope>
    <source>
        <strain evidence="1">AR-01</strain>
    </source>
</reference>
<protein>
    <submittedName>
        <fullName evidence="1">Uncharacterized protein</fullName>
    </submittedName>
</protein>
<dbReference type="Proteomes" id="UP000823775">
    <property type="component" value="Unassembled WGS sequence"/>
</dbReference>
<evidence type="ECO:0000313" key="2">
    <source>
        <dbReference type="Proteomes" id="UP000823775"/>
    </source>
</evidence>
<evidence type="ECO:0000313" key="1">
    <source>
        <dbReference type="EMBL" id="MCD9638694.1"/>
    </source>
</evidence>
<feature type="non-terminal residue" evidence="1">
    <location>
        <position position="1"/>
    </location>
</feature>
<keyword evidence="2" id="KW-1185">Reference proteome</keyword>
<sequence>FQKSNKGPRQAYVMEDIQRVQLRDTELWFPVFLNFQCTSVIAPCHGTISPR</sequence>
<organism evidence="1 2">
    <name type="scientific">Datura stramonium</name>
    <name type="common">Jimsonweed</name>
    <name type="synonym">Common thornapple</name>
    <dbReference type="NCBI Taxonomy" id="4076"/>
    <lineage>
        <taxon>Eukaryota</taxon>
        <taxon>Viridiplantae</taxon>
        <taxon>Streptophyta</taxon>
        <taxon>Embryophyta</taxon>
        <taxon>Tracheophyta</taxon>
        <taxon>Spermatophyta</taxon>
        <taxon>Magnoliopsida</taxon>
        <taxon>eudicotyledons</taxon>
        <taxon>Gunneridae</taxon>
        <taxon>Pentapetalae</taxon>
        <taxon>asterids</taxon>
        <taxon>lamiids</taxon>
        <taxon>Solanales</taxon>
        <taxon>Solanaceae</taxon>
        <taxon>Solanoideae</taxon>
        <taxon>Datureae</taxon>
        <taxon>Datura</taxon>
    </lineage>
</organism>
<accession>A0ABS8UXH1</accession>
<gene>
    <name evidence="1" type="ORF">HAX54_022818</name>
</gene>
<name>A0ABS8UXH1_DATST</name>